<protein>
    <submittedName>
        <fullName evidence="1">Uncharacterized protein</fullName>
    </submittedName>
</protein>
<dbReference type="Proteomes" id="UP001064048">
    <property type="component" value="Chromosome Z"/>
</dbReference>
<accession>A0ACC0K433</accession>
<dbReference type="EMBL" id="CM046131">
    <property type="protein sequence ID" value="KAI8430988.1"/>
    <property type="molecule type" value="Genomic_DNA"/>
</dbReference>
<name>A0ACC0K433_CHOFU</name>
<comment type="caution">
    <text evidence="1">The sequence shown here is derived from an EMBL/GenBank/DDBJ whole genome shotgun (WGS) entry which is preliminary data.</text>
</comment>
<evidence type="ECO:0000313" key="1">
    <source>
        <dbReference type="EMBL" id="KAI8430988.1"/>
    </source>
</evidence>
<reference evidence="1 2" key="1">
    <citation type="journal article" date="2022" name="Genome Biol. Evol.">
        <title>The Spruce Budworm Genome: Reconstructing the Evolutionary History of Antifreeze Proteins.</title>
        <authorList>
            <person name="Beliveau C."/>
            <person name="Gagne P."/>
            <person name="Picq S."/>
            <person name="Vernygora O."/>
            <person name="Keeling C.I."/>
            <person name="Pinkney K."/>
            <person name="Doucet D."/>
            <person name="Wen F."/>
            <person name="Johnston J.S."/>
            <person name="Maaroufi H."/>
            <person name="Boyle B."/>
            <person name="Laroche J."/>
            <person name="Dewar K."/>
            <person name="Juretic N."/>
            <person name="Blackburn G."/>
            <person name="Nisole A."/>
            <person name="Brunet B."/>
            <person name="Brandao M."/>
            <person name="Lumley L."/>
            <person name="Duan J."/>
            <person name="Quan G."/>
            <person name="Lucarotti C.J."/>
            <person name="Roe A.D."/>
            <person name="Sperling F.A.H."/>
            <person name="Levesque R.C."/>
            <person name="Cusson M."/>
        </authorList>
    </citation>
    <scope>NUCLEOTIDE SEQUENCE [LARGE SCALE GENOMIC DNA]</scope>
    <source>
        <strain evidence="1">Glfc:IPQL:Cfum</strain>
    </source>
</reference>
<sequence length="149" mass="16997">MNLYERHSGRSNTAARSRCSDRKPQHQWYGVANRTAFTRPVYLLNGLSGSSHFSALYEGETWTLTERDIERLSAFEIWCWGRMEAISWMERKTNEEVLNFIGERRLLPRFTPTFTPGYVAPDVGIDNPTRFAVSTALCGYRAGIQDPGG</sequence>
<gene>
    <name evidence="1" type="ORF">MSG28_001081</name>
</gene>
<proteinExistence type="predicted"/>
<keyword evidence="2" id="KW-1185">Reference proteome</keyword>
<evidence type="ECO:0000313" key="2">
    <source>
        <dbReference type="Proteomes" id="UP001064048"/>
    </source>
</evidence>
<organism evidence="1 2">
    <name type="scientific">Choristoneura fumiferana</name>
    <name type="common">Spruce budworm moth</name>
    <name type="synonym">Archips fumiferana</name>
    <dbReference type="NCBI Taxonomy" id="7141"/>
    <lineage>
        <taxon>Eukaryota</taxon>
        <taxon>Metazoa</taxon>
        <taxon>Ecdysozoa</taxon>
        <taxon>Arthropoda</taxon>
        <taxon>Hexapoda</taxon>
        <taxon>Insecta</taxon>
        <taxon>Pterygota</taxon>
        <taxon>Neoptera</taxon>
        <taxon>Endopterygota</taxon>
        <taxon>Lepidoptera</taxon>
        <taxon>Glossata</taxon>
        <taxon>Ditrysia</taxon>
        <taxon>Tortricoidea</taxon>
        <taxon>Tortricidae</taxon>
        <taxon>Tortricinae</taxon>
        <taxon>Choristoneura</taxon>
    </lineage>
</organism>